<evidence type="ECO:0000256" key="1">
    <source>
        <dbReference type="ARBA" id="ARBA00022723"/>
    </source>
</evidence>
<protein>
    <submittedName>
        <fullName evidence="5">UPF0374 protein</fullName>
    </submittedName>
</protein>
<evidence type="ECO:0000256" key="2">
    <source>
        <dbReference type="ARBA" id="ARBA00022801"/>
    </source>
</evidence>
<feature type="domain" description="DUF402" evidence="4">
    <location>
        <begin position="35"/>
        <end position="161"/>
    </location>
</feature>
<keyword evidence="6" id="KW-1185">Reference proteome</keyword>
<dbReference type="Pfam" id="PF04167">
    <property type="entry name" value="DUF402"/>
    <property type="match status" value="1"/>
</dbReference>
<dbReference type="PANTHER" id="PTHR39159">
    <property type="match status" value="1"/>
</dbReference>
<dbReference type="AlphaFoldDB" id="A0A919YWC0"/>
<evidence type="ECO:0000259" key="4">
    <source>
        <dbReference type="Pfam" id="PF04167"/>
    </source>
</evidence>
<dbReference type="GO" id="GO:0016787">
    <property type="term" value="F:hydrolase activity"/>
    <property type="evidence" value="ECO:0007669"/>
    <property type="project" value="UniProtKB-KW"/>
</dbReference>
<sequence>MKQFKQCVIKSFKHDGHVHRVWQQNWLVPHAELLEPHQQEGMIVIVNQQTPIVEADGKQWTSRVPAVSFFIPGCWYNVVALLEESGVRYYCNIASPPYFTDGTVTYIDYDLDVLLTLDGRCVVVDEDEYEQHKHRYHYSHIVEEKVQAGLHELLDRIHQGEPPFHDQPVKYYYNKWVELFKEE</sequence>
<evidence type="ECO:0000256" key="3">
    <source>
        <dbReference type="ARBA" id="ARBA00022842"/>
    </source>
</evidence>
<dbReference type="InterPro" id="IPR007295">
    <property type="entry name" value="DUF402"/>
</dbReference>
<dbReference type="Gene3D" id="2.40.380.10">
    <property type="entry name" value="FomD-like"/>
    <property type="match status" value="1"/>
</dbReference>
<dbReference type="Proteomes" id="UP000683139">
    <property type="component" value="Unassembled WGS sequence"/>
</dbReference>
<organism evidence="5 6">
    <name type="scientific">Paenibacillus montaniterrae</name>
    <dbReference type="NCBI Taxonomy" id="429341"/>
    <lineage>
        <taxon>Bacteria</taxon>
        <taxon>Bacillati</taxon>
        <taxon>Bacillota</taxon>
        <taxon>Bacilli</taxon>
        <taxon>Bacillales</taxon>
        <taxon>Paenibacillaceae</taxon>
        <taxon>Paenibacillus</taxon>
    </lineage>
</organism>
<keyword evidence="3" id="KW-0460">Magnesium</keyword>
<evidence type="ECO:0000313" key="6">
    <source>
        <dbReference type="Proteomes" id="UP000683139"/>
    </source>
</evidence>
<dbReference type="EMBL" id="BOSE01000020">
    <property type="protein sequence ID" value="GIP19694.1"/>
    <property type="molecule type" value="Genomic_DNA"/>
</dbReference>
<dbReference type="PANTHER" id="PTHR39159:SF1">
    <property type="entry name" value="UPF0374 PROTEIN YGAC"/>
    <property type="match status" value="1"/>
</dbReference>
<dbReference type="GO" id="GO:0046872">
    <property type="term" value="F:metal ion binding"/>
    <property type="evidence" value="ECO:0007669"/>
    <property type="project" value="UniProtKB-KW"/>
</dbReference>
<dbReference type="InterPro" id="IPR035930">
    <property type="entry name" value="FomD-like_sf"/>
</dbReference>
<reference evidence="5" key="1">
    <citation type="submission" date="2021-03" db="EMBL/GenBank/DDBJ databases">
        <title>Antimicrobial resistance genes in bacteria isolated from Japanese honey, and their potential for conferring macrolide and lincosamide resistance in the American foulbrood pathogen Paenibacillus larvae.</title>
        <authorList>
            <person name="Okamoto M."/>
            <person name="Kumagai M."/>
            <person name="Kanamori H."/>
            <person name="Takamatsu D."/>
        </authorList>
    </citation>
    <scope>NUCLEOTIDE SEQUENCE</scope>
    <source>
        <strain evidence="5">J40TS1</strain>
    </source>
</reference>
<proteinExistence type="predicted"/>
<accession>A0A919YWC0</accession>
<dbReference type="RefSeq" id="WP_213520683.1">
    <property type="nucleotide sequence ID" value="NZ_BOSE01000020.1"/>
</dbReference>
<keyword evidence="2" id="KW-0378">Hydrolase</keyword>
<name>A0A919YWC0_9BACL</name>
<dbReference type="PIRSF" id="PIRSF028345">
    <property type="entry name" value="UCP028345"/>
    <property type="match status" value="1"/>
</dbReference>
<dbReference type="InterPro" id="IPR050212">
    <property type="entry name" value="Ntdp-like"/>
</dbReference>
<evidence type="ECO:0000313" key="5">
    <source>
        <dbReference type="EMBL" id="GIP19694.1"/>
    </source>
</evidence>
<dbReference type="SUPFAM" id="SSF159234">
    <property type="entry name" value="FomD-like"/>
    <property type="match status" value="1"/>
</dbReference>
<keyword evidence="1" id="KW-0479">Metal-binding</keyword>
<comment type="caution">
    <text evidence="5">The sequence shown here is derived from an EMBL/GenBank/DDBJ whole genome shotgun (WGS) entry which is preliminary data.</text>
</comment>
<gene>
    <name evidence="5" type="ORF">J40TS1_53360</name>
</gene>
<dbReference type="InterPro" id="IPR016882">
    <property type="entry name" value="SA1684"/>
</dbReference>